<protein>
    <recommendedName>
        <fullName evidence="10">Ion-translocating oxidoreductase complex subunit D</fullName>
        <ecNumber evidence="10">7.-.-.-</ecNumber>
    </recommendedName>
    <alternativeName>
        <fullName evidence="10">Rnf electron transport complex subunit D</fullName>
    </alternativeName>
</protein>
<evidence type="ECO:0000256" key="8">
    <source>
        <dbReference type="ARBA" id="ARBA00022989"/>
    </source>
</evidence>
<comment type="function">
    <text evidence="10">Part of a membrane-bound complex that couples electron transfer with translocation of ions across the membrane.</text>
</comment>
<feature type="transmembrane region" description="Helical" evidence="10">
    <location>
        <begin position="289"/>
        <end position="312"/>
    </location>
</feature>
<keyword evidence="8 10" id="KW-1133">Transmembrane helix</keyword>
<evidence type="ECO:0000256" key="5">
    <source>
        <dbReference type="ARBA" id="ARBA00022692"/>
    </source>
</evidence>
<feature type="transmembrane region" description="Helical" evidence="10">
    <location>
        <begin position="183"/>
        <end position="201"/>
    </location>
</feature>
<feature type="modified residue" description="FMN phosphoryl threonine" evidence="10">
    <location>
        <position position="160"/>
    </location>
</feature>
<keyword evidence="5 10" id="KW-0812">Transmembrane</keyword>
<dbReference type="EC" id="7.-.-.-" evidence="10"/>
<dbReference type="NCBIfam" id="TIGR01946">
    <property type="entry name" value="rnfD"/>
    <property type="match status" value="1"/>
</dbReference>
<comment type="similarity">
    <text evidence="10">Belongs to the NqrB/RnfD family.</text>
</comment>
<evidence type="ECO:0000256" key="2">
    <source>
        <dbReference type="ARBA" id="ARBA00022553"/>
    </source>
</evidence>
<evidence type="ECO:0000256" key="1">
    <source>
        <dbReference type="ARBA" id="ARBA00022448"/>
    </source>
</evidence>
<dbReference type="PANTHER" id="PTHR30578">
    <property type="entry name" value="ELECTRON TRANSPORT COMPLEX PROTEIN RNFD"/>
    <property type="match status" value="1"/>
</dbReference>
<keyword evidence="2 10" id="KW-0597">Phosphoprotein</keyword>
<keyword evidence="9 10" id="KW-0472">Membrane</keyword>
<dbReference type="Pfam" id="PF03116">
    <property type="entry name" value="NQR2_RnfD_RnfE"/>
    <property type="match status" value="1"/>
</dbReference>
<dbReference type="PANTHER" id="PTHR30578:SF0">
    <property type="entry name" value="ION-TRANSLOCATING OXIDOREDUCTASE COMPLEX SUBUNIT D"/>
    <property type="match status" value="1"/>
</dbReference>
<evidence type="ECO:0000256" key="3">
    <source>
        <dbReference type="ARBA" id="ARBA00022630"/>
    </source>
</evidence>
<dbReference type="EMBL" id="JACRTP010000001">
    <property type="protein sequence ID" value="MBC8627108.1"/>
    <property type="molecule type" value="Genomic_DNA"/>
</dbReference>
<name>A0ABR7P703_9FIRM</name>
<comment type="subunit">
    <text evidence="10">The complex is composed of six subunits: RnfA, RnfB, RnfC, RnfD, RnfE and RnfG.</text>
</comment>
<keyword evidence="3 10" id="KW-0285">Flavoprotein</keyword>
<sequence length="319" mass="33588">MSDFLHVSSSPHVRSKVSTDGIMKTVLLALLPTTLFGIYNFGLHALLLILVCMATCVATEAVYEKIVNKKSTIKDCSALVTGLLLALNLPPKAPWWIAVVGGIFAILIVKQLFGGLGQNFMNPALAARCFLLISFTGRMTDFTVPDGAFGKVVDTVSGATPLAAVKAGESVNLMSLFIGNTKGTIGETSALAILIGAAILLATKVIDLRVPLTYIGTFAVFALLFGGHGFSISYLAAELFGGGLMLGAWFMATDYVTTPITKNGQLVYGVCLGIFTGIFRIFGGSAEGVSYAIIFCNLLVPLIERVTMPVAFGKGGKKS</sequence>
<dbReference type="Proteomes" id="UP000661649">
    <property type="component" value="Unassembled WGS sequence"/>
</dbReference>
<proteinExistence type="inferred from homology"/>
<keyword evidence="7 10" id="KW-0249">Electron transport</keyword>
<dbReference type="RefSeq" id="WP_117456382.1">
    <property type="nucleotide sequence ID" value="NZ_JACRTP010000001.1"/>
</dbReference>
<feature type="transmembrane region" description="Helical" evidence="10">
    <location>
        <begin position="208"/>
        <end position="226"/>
    </location>
</feature>
<keyword evidence="4 10" id="KW-0288">FMN</keyword>
<dbReference type="HAMAP" id="MF_00462">
    <property type="entry name" value="RsxD_RnfD"/>
    <property type="match status" value="1"/>
</dbReference>
<feature type="transmembrane region" description="Helical" evidence="10">
    <location>
        <begin position="21"/>
        <end position="39"/>
    </location>
</feature>
<keyword evidence="10" id="KW-1003">Cell membrane</keyword>
<evidence type="ECO:0000256" key="4">
    <source>
        <dbReference type="ARBA" id="ARBA00022643"/>
    </source>
</evidence>
<dbReference type="InterPro" id="IPR004338">
    <property type="entry name" value="NqrB/RnfD"/>
</dbReference>
<evidence type="ECO:0000256" key="9">
    <source>
        <dbReference type="ARBA" id="ARBA00023136"/>
    </source>
</evidence>
<reference evidence="11 12" key="1">
    <citation type="submission" date="2020-08" db="EMBL/GenBank/DDBJ databases">
        <title>Genome public.</title>
        <authorList>
            <person name="Liu C."/>
            <person name="Sun Q."/>
        </authorList>
    </citation>
    <scope>NUCLEOTIDE SEQUENCE [LARGE SCALE GENOMIC DNA]</scope>
    <source>
        <strain evidence="11 12">3_YM_SP_D4_24.mj</strain>
    </source>
</reference>
<keyword evidence="12" id="KW-1185">Reference proteome</keyword>
<evidence type="ECO:0000256" key="10">
    <source>
        <dbReference type="HAMAP-Rule" id="MF_00462"/>
    </source>
</evidence>
<evidence type="ECO:0000313" key="12">
    <source>
        <dbReference type="Proteomes" id="UP000661649"/>
    </source>
</evidence>
<comment type="subcellular location">
    <subcellularLocation>
        <location evidence="10">Cell membrane</location>
        <topology evidence="10">Multi-pass membrane protein</topology>
    </subcellularLocation>
</comment>
<keyword evidence="6 10" id="KW-1278">Translocase</keyword>
<comment type="cofactor">
    <cofactor evidence="10">
        <name>FMN</name>
        <dbReference type="ChEBI" id="CHEBI:58210"/>
    </cofactor>
</comment>
<accession>A0ABR7P703</accession>
<evidence type="ECO:0000313" key="11">
    <source>
        <dbReference type="EMBL" id="MBC8627108.1"/>
    </source>
</evidence>
<dbReference type="InterPro" id="IPR011303">
    <property type="entry name" value="RnfD_bac"/>
</dbReference>
<organism evidence="11 12">
    <name type="scientific">Blautia stercoris</name>
    <dbReference type="NCBI Taxonomy" id="871664"/>
    <lineage>
        <taxon>Bacteria</taxon>
        <taxon>Bacillati</taxon>
        <taxon>Bacillota</taxon>
        <taxon>Clostridia</taxon>
        <taxon>Lachnospirales</taxon>
        <taxon>Lachnospiraceae</taxon>
        <taxon>Blautia</taxon>
    </lineage>
</organism>
<feature type="transmembrane region" description="Helical" evidence="10">
    <location>
        <begin position="95"/>
        <end position="113"/>
    </location>
</feature>
<comment type="caution">
    <text evidence="10">Lacks conserved residue(s) required for the propagation of feature annotation.</text>
</comment>
<evidence type="ECO:0000256" key="6">
    <source>
        <dbReference type="ARBA" id="ARBA00022967"/>
    </source>
</evidence>
<keyword evidence="1 10" id="KW-0813">Transport</keyword>
<feature type="transmembrane region" description="Helical" evidence="10">
    <location>
        <begin position="232"/>
        <end position="252"/>
    </location>
</feature>
<evidence type="ECO:0000256" key="7">
    <source>
        <dbReference type="ARBA" id="ARBA00022982"/>
    </source>
</evidence>
<comment type="caution">
    <text evidence="11">The sequence shown here is derived from an EMBL/GenBank/DDBJ whole genome shotgun (WGS) entry which is preliminary data.</text>
</comment>
<gene>
    <name evidence="10" type="primary">rnfD</name>
    <name evidence="11" type="ORF">H8712_00450</name>
</gene>